<name>A0A846ZJ00_9GAMM</name>
<evidence type="ECO:0000313" key="3">
    <source>
        <dbReference type="EMBL" id="NKZ37563.1"/>
    </source>
</evidence>
<reference evidence="3 4" key="1">
    <citation type="journal article" date="2017" name="Int. J. Syst. Evol. Microbiol.">
        <title>Oleiagrimonas citrea sp. nov., a marine bacterium isolated from tidal flat sediment and emended description of the genus Oleiagrimonas Fang et al. 2015 and Oleiagrimonas soli.</title>
        <authorList>
            <person name="Yang S.H."/>
            <person name="Seo H.S."/>
            <person name="Seong C.N."/>
            <person name="Kwon K.K."/>
        </authorList>
    </citation>
    <scope>NUCLEOTIDE SEQUENCE [LARGE SCALE GENOMIC DNA]</scope>
    <source>
        <strain evidence="3 4">MEBiC09124</strain>
    </source>
</reference>
<protein>
    <recommendedName>
        <fullName evidence="5">TonB C-terminal domain-containing protein</fullName>
    </recommendedName>
</protein>
<feature type="signal peptide" evidence="2">
    <location>
        <begin position="1"/>
        <end position="22"/>
    </location>
</feature>
<dbReference type="AlphaFoldDB" id="A0A846ZJ00"/>
<feature type="chain" id="PRO_5032598042" description="TonB C-terminal domain-containing protein" evidence="2">
    <location>
        <begin position="23"/>
        <end position="184"/>
    </location>
</feature>
<comment type="caution">
    <text evidence="3">The sequence shown here is derived from an EMBL/GenBank/DDBJ whole genome shotgun (WGS) entry which is preliminary data.</text>
</comment>
<keyword evidence="2" id="KW-0732">Signal</keyword>
<accession>A0A846ZJ00</accession>
<proteinExistence type="predicted"/>
<evidence type="ECO:0000313" key="4">
    <source>
        <dbReference type="Proteomes" id="UP000541636"/>
    </source>
</evidence>
<gene>
    <name evidence="3" type="ORF">HF690_01185</name>
</gene>
<evidence type="ECO:0000256" key="2">
    <source>
        <dbReference type="SAM" id="SignalP"/>
    </source>
</evidence>
<dbReference type="Proteomes" id="UP000541636">
    <property type="component" value="Unassembled WGS sequence"/>
</dbReference>
<evidence type="ECO:0008006" key="5">
    <source>
        <dbReference type="Google" id="ProtNLM"/>
    </source>
</evidence>
<feature type="compositionally biased region" description="Low complexity" evidence="1">
    <location>
        <begin position="171"/>
        <end position="184"/>
    </location>
</feature>
<sequence>MKRMLLLGMAVTAALLSRAALADSFSANHFNQRVLPVLVHVNSQGKVTDVAPSFTLRPAMDRLLRSTLDEMIAKPAYYKGRAVASQFVINLGMEATPRADGRYDARFVYVSSKPVPSGQWFWRHVDGHRLVLVQQDAGSFGPRGREHFRSRPIYRRVGTPWVPTPARAQPTSSARTRTGTARIR</sequence>
<dbReference type="EMBL" id="JAAZQD010000001">
    <property type="protein sequence ID" value="NKZ37563.1"/>
    <property type="molecule type" value="Genomic_DNA"/>
</dbReference>
<organism evidence="3 4">
    <name type="scientific">Oleiagrimonas citrea</name>
    <dbReference type="NCBI Taxonomy" id="1665687"/>
    <lineage>
        <taxon>Bacteria</taxon>
        <taxon>Pseudomonadati</taxon>
        <taxon>Pseudomonadota</taxon>
        <taxon>Gammaproteobacteria</taxon>
        <taxon>Lysobacterales</taxon>
        <taxon>Rhodanobacteraceae</taxon>
        <taxon>Oleiagrimonas</taxon>
    </lineage>
</organism>
<evidence type="ECO:0000256" key="1">
    <source>
        <dbReference type="SAM" id="MobiDB-lite"/>
    </source>
</evidence>
<feature type="region of interest" description="Disordered" evidence="1">
    <location>
        <begin position="159"/>
        <end position="184"/>
    </location>
</feature>
<keyword evidence="4" id="KW-1185">Reference proteome</keyword>
<dbReference type="RefSeq" id="WP_168608159.1">
    <property type="nucleotide sequence ID" value="NZ_JAAZQD010000001.1"/>
</dbReference>